<dbReference type="AlphaFoldDB" id="A0AAV7LBX1"/>
<protein>
    <submittedName>
        <fullName evidence="2">Uncharacterized protein</fullName>
    </submittedName>
</protein>
<accession>A0AAV7LBX1</accession>
<organism evidence="2 3">
    <name type="scientific">Pleurodeles waltl</name>
    <name type="common">Iberian ribbed newt</name>
    <dbReference type="NCBI Taxonomy" id="8319"/>
    <lineage>
        <taxon>Eukaryota</taxon>
        <taxon>Metazoa</taxon>
        <taxon>Chordata</taxon>
        <taxon>Craniata</taxon>
        <taxon>Vertebrata</taxon>
        <taxon>Euteleostomi</taxon>
        <taxon>Amphibia</taxon>
        <taxon>Batrachia</taxon>
        <taxon>Caudata</taxon>
        <taxon>Salamandroidea</taxon>
        <taxon>Salamandridae</taxon>
        <taxon>Pleurodelinae</taxon>
        <taxon>Pleurodeles</taxon>
    </lineage>
</organism>
<name>A0AAV7LBX1_PLEWA</name>
<sequence length="73" mass="7652">MHSILPSCSKLVTGTPGTTSGRRCGKARARHAELNQDQPSGRGHALVQLETLGMNGHSAEEHATVQPLVPAAK</sequence>
<reference evidence="2" key="1">
    <citation type="journal article" date="2022" name="bioRxiv">
        <title>Sequencing and chromosome-scale assembly of the giantPleurodeles waltlgenome.</title>
        <authorList>
            <person name="Brown T."/>
            <person name="Elewa A."/>
            <person name="Iarovenko S."/>
            <person name="Subramanian E."/>
            <person name="Araus A.J."/>
            <person name="Petzold A."/>
            <person name="Susuki M."/>
            <person name="Suzuki K.-i.T."/>
            <person name="Hayashi T."/>
            <person name="Toyoda A."/>
            <person name="Oliveira C."/>
            <person name="Osipova E."/>
            <person name="Leigh N.D."/>
            <person name="Simon A."/>
            <person name="Yun M.H."/>
        </authorList>
    </citation>
    <scope>NUCLEOTIDE SEQUENCE</scope>
    <source>
        <strain evidence="2">20211129_DDA</strain>
        <tissue evidence="2">Liver</tissue>
    </source>
</reference>
<feature type="compositionally biased region" description="Polar residues" evidence="1">
    <location>
        <begin position="10"/>
        <end position="21"/>
    </location>
</feature>
<dbReference type="Proteomes" id="UP001066276">
    <property type="component" value="Chromosome 11"/>
</dbReference>
<keyword evidence="3" id="KW-1185">Reference proteome</keyword>
<proteinExistence type="predicted"/>
<gene>
    <name evidence="2" type="ORF">NDU88_002287</name>
</gene>
<comment type="caution">
    <text evidence="2">The sequence shown here is derived from an EMBL/GenBank/DDBJ whole genome shotgun (WGS) entry which is preliminary data.</text>
</comment>
<evidence type="ECO:0000256" key="1">
    <source>
        <dbReference type="SAM" id="MobiDB-lite"/>
    </source>
</evidence>
<evidence type="ECO:0000313" key="2">
    <source>
        <dbReference type="EMBL" id="KAJ1089136.1"/>
    </source>
</evidence>
<dbReference type="EMBL" id="JANPWB010000015">
    <property type="protein sequence ID" value="KAJ1089136.1"/>
    <property type="molecule type" value="Genomic_DNA"/>
</dbReference>
<feature type="region of interest" description="Disordered" evidence="1">
    <location>
        <begin position="1"/>
        <end position="43"/>
    </location>
</feature>
<evidence type="ECO:0000313" key="3">
    <source>
        <dbReference type="Proteomes" id="UP001066276"/>
    </source>
</evidence>